<reference evidence="2" key="1">
    <citation type="journal article" date="2015" name="Nat. Plants">
        <title>Genome expansion of Arabis alpina linked with retrotransposition and reduced symmetric DNA methylation.</title>
        <authorList>
            <person name="Willing E.M."/>
            <person name="Rawat V."/>
            <person name="Mandakova T."/>
            <person name="Maumus F."/>
            <person name="James G.V."/>
            <person name="Nordstroem K.J."/>
            <person name="Becker C."/>
            <person name="Warthmann N."/>
            <person name="Chica C."/>
            <person name="Szarzynska B."/>
            <person name="Zytnicki M."/>
            <person name="Albani M.C."/>
            <person name="Kiefer C."/>
            <person name="Bergonzi S."/>
            <person name="Castaings L."/>
            <person name="Mateos J.L."/>
            <person name="Berns M.C."/>
            <person name="Bujdoso N."/>
            <person name="Piofczyk T."/>
            <person name="de Lorenzo L."/>
            <person name="Barrero-Sicilia C."/>
            <person name="Mateos I."/>
            <person name="Piednoel M."/>
            <person name="Hagmann J."/>
            <person name="Chen-Min-Tao R."/>
            <person name="Iglesias-Fernandez R."/>
            <person name="Schuster S.C."/>
            <person name="Alonso-Blanco C."/>
            <person name="Roudier F."/>
            <person name="Carbonero P."/>
            <person name="Paz-Ares J."/>
            <person name="Davis S.J."/>
            <person name="Pecinka A."/>
            <person name="Quesneville H."/>
            <person name="Colot V."/>
            <person name="Lysak M.A."/>
            <person name="Weigel D."/>
            <person name="Coupland G."/>
            <person name="Schneeberger K."/>
        </authorList>
    </citation>
    <scope>NUCLEOTIDE SEQUENCE [LARGE SCALE GENOMIC DNA]</scope>
    <source>
        <strain evidence="2">cv. Pajares</strain>
    </source>
</reference>
<dbReference type="AlphaFoldDB" id="A0A087H2C7"/>
<keyword evidence="2" id="KW-1185">Reference proteome</keyword>
<dbReference type="OrthoDB" id="1918423at2759"/>
<dbReference type="InterPro" id="IPR029063">
    <property type="entry name" value="SAM-dependent_MTases_sf"/>
</dbReference>
<evidence type="ECO:0000313" key="1">
    <source>
        <dbReference type="EMBL" id="KFK36279.1"/>
    </source>
</evidence>
<organism evidence="1 2">
    <name type="scientific">Arabis alpina</name>
    <name type="common">Alpine rock-cress</name>
    <dbReference type="NCBI Taxonomy" id="50452"/>
    <lineage>
        <taxon>Eukaryota</taxon>
        <taxon>Viridiplantae</taxon>
        <taxon>Streptophyta</taxon>
        <taxon>Embryophyta</taxon>
        <taxon>Tracheophyta</taxon>
        <taxon>Spermatophyta</taxon>
        <taxon>Magnoliopsida</taxon>
        <taxon>eudicotyledons</taxon>
        <taxon>Gunneridae</taxon>
        <taxon>Pentapetalae</taxon>
        <taxon>rosids</taxon>
        <taxon>malvids</taxon>
        <taxon>Brassicales</taxon>
        <taxon>Brassicaceae</taxon>
        <taxon>Arabideae</taxon>
        <taxon>Arabis</taxon>
    </lineage>
</organism>
<name>A0A087H2C7_ARAAL</name>
<gene>
    <name evidence="1" type="ordered locus">AALP_Aa4g102100</name>
</gene>
<sequence length="52" mass="5676">LKLFFPTVTFAKPKSSRNSSIEAFAVCETPPEGFNPKDLHRLLEKVGSPSGV</sequence>
<dbReference type="Proteomes" id="UP000029120">
    <property type="component" value="Chromosome 4"/>
</dbReference>
<feature type="non-terminal residue" evidence="1">
    <location>
        <position position="1"/>
    </location>
</feature>
<proteinExistence type="predicted"/>
<accession>A0A087H2C7</accession>
<protein>
    <recommendedName>
        <fullName evidence="3">Ribosomal RNA methyltransferase FtsJ domain-containing protein</fullName>
    </recommendedName>
</protein>
<evidence type="ECO:0000313" key="2">
    <source>
        <dbReference type="Proteomes" id="UP000029120"/>
    </source>
</evidence>
<dbReference type="Gene3D" id="3.40.50.150">
    <property type="entry name" value="Vaccinia Virus protein VP39"/>
    <property type="match status" value="1"/>
</dbReference>
<evidence type="ECO:0008006" key="3">
    <source>
        <dbReference type="Google" id="ProtNLM"/>
    </source>
</evidence>
<dbReference type="EMBL" id="CM002872">
    <property type="protein sequence ID" value="KFK36279.1"/>
    <property type="molecule type" value="Genomic_DNA"/>
</dbReference>